<organism evidence="1 2">
    <name type="scientific">Smittium culicis</name>
    <dbReference type="NCBI Taxonomy" id="133412"/>
    <lineage>
        <taxon>Eukaryota</taxon>
        <taxon>Fungi</taxon>
        <taxon>Fungi incertae sedis</taxon>
        <taxon>Zoopagomycota</taxon>
        <taxon>Kickxellomycotina</taxon>
        <taxon>Harpellomycetes</taxon>
        <taxon>Harpellales</taxon>
        <taxon>Legeriomycetaceae</taxon>
        <taxon>Smittium</taxon>
    </lineage>
</organism>
<gene>
    <name evidence="1" type="ORF">AYI70_g10645</name>
</gene>
<proteinExistence type="predicted"/>
<dbReference type="AlphaFoldDB" id="A0A1R1X5L1"/>
<sequence>MGENLHPCVTSLSTLNKATKSSYDLPSTPQRYFFFNRAFMGMVSYSTSAKNIVKRQSFRHDFFTTSKSRLKERNLLSNLHMSINPTDNNTI</sequence>
<evidence type="ECO:0000313" key="2">
    <source>
        <dbReference type="Proteomes" id="UP000187283"/>
    </source>
</evidence>
<evidence type="ECO:0000313" key="1">
    <source>
        <dbReference type="EMBL" id="OMJ09923.1"/>
    </source>
</evidence>
<dbReference type="Proteomes" id="UP000187283">
    <property type="component" value="Unassembled WGS sequence"/>
</dbReference>
<keyword evidence="2" id="KW-1185">Reference proteome</keyword>
<protein>
    <submittedName>
        <fullName evidence="1">Uncharacterized protein</fullName>
    </submittedName>
</protein>
<comment type="caution">
    <text evidence="1">The sequence shown here is derived from an EMBL/GenBank/DDBJ whole genome shotgun (WGS) entry which is preliminary data.</text>
</comment>
<reference evidence="1 2" key="1">
    <citation type="submission" date="2017-01" db="EMBL/GenBank/DDBJ databases">
        <authorList>
            <person name="Mah S.A."/>
            <person name="Swanson W.J."/>
            <person name="Moy G.W."/>
            <person name="Vacquier V.D."/>
        </authorList>
    </citation>
    <scope>NUCLEOTIDE SEQUENCE [LARGE SCALE GENOMIC DNA]</scope>
    <source>
        <strain evidence="1 2">GSMNP</strain>
    </source>
</reference>
<dbReference type="EMBL" id="LSSN01005252">
    <property type="protein sequence ID" value="OMJ09923.1"/>
    <property type="molecule type" value="Genomic_DNA"/>
</dbReference>
<accession>A0A1R1X5L1</accession>
<name>A0A1R1X5L1_9FUNG</name>